<reference evidence="6 7" key="1">
    <citation type="submission" date="2019-03" db="EMBL/GenBank/DDBJ databases">
        <title>Metabolic reconstructions from genomes of highly enriched 'Candidatus Accumulibacter' and 'Candidatus Competibacter' bioreactor populations.</title>
        <authorList>
            <person name="Annavajhala M.K."/>
            <person name="Welles L."/>
            <person name="Abbas B."/>
            <person name="Sorokin D."/>
            <person name="Park H."/>
            <person name="Van Loosdrecht M."/>
            <person name="Chandran K."/>
        </authorList>
    </citation>
    <scope>NUCLEOTIDE SEQUENCE [LARGE SCALE GENOMIC DNA]</scope>
    <source>
        <strain evidence="6 7">SBR_G</strain>
    </source>
</reference>
<dbReference type="InterPro" id="IPR017687">
    <property type="entry name" value="BamB"/>
</dbReference>
<dbReference type="RefSeq" id="WP_169247741.1">
    <property type="nucleotide sequence ID" value="NZ_SPMZ01000012.1"/>
</dbReference>
<keyword evidence="2 4" id="KW-0472">Membrane</keyword>
<keyword evidence="3 4" id="KW-0998">Cell outer membrane</keyword>
<sequence length="382" mass="40795">MIRRIVPLLLLILSAGCSWFGGSDNSIPPAELISIAQPINVQQLWETQVGSGTEKQFIRLTPALLDGRLYAASHDGTVVALDAINGQRLWETATKLPISGGVGVSQNGMVLFGTDKGQVVALRQEDGKEAWRSQVSSEVLAPPRAGGDLVVVRSNDGKFTGLDARTGERRWVYSHIVPALSLRGSAPPLVVGNLIIAGLDTGKLLVLSLDKGLPITEKTIAPPRGRTEIERLIDIDSEPKVFGDTLYLAAYRGNVAAINMRDGNLLWTRNLSSYAGLDVDARQVYLSDDTDSVLALDRGNGGTLWKQSELSGRRLSAPAATNDYVVVGDYEGYLHWLSKDSGRIVGRVRAASKGIVAPPVAAGNIVFVYGQGGALSAFRAEG</sequence>
<dbReference type="InterPro" id="IPR018391">
    <property type="entry name" value="PQQ_b-propeller_rpt"/>
</dbReference>
<name>A0ABX1TIJ5_9GAMM</name>
<dbReference type="InterPro" id="IPR002372">
    <property type="entry name" value="PQQ_rpt_dom"/>
</dbReference>
<comment type="caution">
    <text evidence="6">The sequence shown here is derived from an EMBL/GenBank/DDBJ whole genome shotgun (WGS) entry which is preliminary data.</text>
</comment>
<comment type="subunit">
    <text evidence="4">Part of the Bam complex.</text>
</comment>
<comment type="subcellular location">
    <subcellularLocation>
        <location evidence="4">Cell outer membrane</location>
        <topology evidence="4">Lipid-anchor</topology>
    </subcellularLocation>
</comment>
<proteinExistence type="inferred from homology"/>
<evidence type="ECO:0000259" key="5">
    <source>
        <dbReference type="Pfam" id="PF13360"/>
    </source>
</evidence>
<dbReference type="Pfam" id="PF13360">
    <property type="entry name" value="PQQ_2"/>
    <property type="match status" value="1"/>
</dbReference>
<dbReference type="SUPFAM" id="SSF50998">
    <property type="entry name" value="Quinoprotein alcohol dehydrogenase-like"/>
    <property type="match status" value="1"/>
</dbReference>
<keyword evidence="4" id="KW-0449">Lipoprotein</keyword>
<gene>
    <name evidence="4 6" type="primary">bamB</name>
    <name evidence="6" type="ORF">E4P82_04315</name>
</gene>
<evidence type="ECO:0000313" key="7">
    <source>
        <dbReference type="Proteomes" id="UP000760480"/>
    </source>
</evidence>
<dbReference type="Gene3D" id="2.130.10.10">
    <property type="entry name" value="YVTN repeat-like/Quinoprotein amine dehydrogenase"/>
    <property type="match status" value="1"/>
</dbReference>
<dbReference type="PANTHER" id="PTHR34512">
    <property type="entry name" value="CELL SURFACE PROTEIN"/>
    <property type="match status" value="1"/>
</dbReference>
<evidence type="ECO:0000256" key="3">
    <source>
        <dbReference type="ARBA" id="ARBA00023237"/>
    </source>
</evidence>
<protein>
    <recommendedName>
        <fullName evidence="4">Outer membrane protein assembly factor BamB</fullName>
    </recommendedName>
</protein>
<evidence type="ECO:0000256" key="2">
    <source>
        <dbReference type="ARBA" id="ARBA00023136"/>
    </source>
</evidence>
<organism evidence="6 7">
    <name type="scientific">Candidatus Competibacter phosphatis</name>
    <dbReference type="NCBI Taxonomy" id="221280"/>
    <lineage>
        <taxon>Bacteria</taxon>
        <taxon>Pseudomonadati</taxon>
        <taxon>Pseudomonadota</taxon>
        <taxon>Gammaproteobacteria</taxon>
        <taxon>Candidatus Competibacteraceae</taxon>
        <taxon>Candidatus Competibacter</taxon>
    </lineage>
</organism>
<evidence type="ECO:0000256" key="4">
    <source>
        <dbReference type="HAMAP-Rule" id="MF_00923"/>
    </source>
</evidence>
<dbReference type="HAMAP" id="MF_00923">
    <property type="entry name" value="OM_assembly_BamB"/>
    <property type="match status" value="1"/>
</dbReference>
<comment type="function">
    <text evidence="4">Part of the outer membrane protein assembly complex, which is involved in assembly and insertion of beta-barrel proteins into the outer membrane.</text>
</comment>
<comment type="similarity">
    <text evidence="4">Belongs to the BamB family.</text>
</comment>
<dbReference type="PANTHER" id="PTHR34512:SF30">
    <property type="entry name" value="OUTER MEMBRANE PROTEIN ASSEMBLY FACTOR BAMB"/>
    <property type="match status" value="1"/>
</dbReference>
<dbReference type="PROSITE" id="PS51257">
    <property type="entry name" value="PROKAR_LIPOPROTEIN"/>
    <property type="match status" value="1"/>
</dbReference>
<evidence type="ECO:0000313" key="6">
    <source>
        <dbReference type="EMBL" id="NMQ18489.1"/>
    </source>
</evidence>
<dbReference type="Proteomes" id="UP000760480">
    <property type="component" value="Unassembled WGS sequence"/>
</dbReference>
<keyword evidence="1 4" id="KW-0732">Signal</keyword>
<dbReference type="InterPro" id="IPR015943">
    <property type="entry name" value="WD40/YVTN_repeat-like_dom_sf"/>
</dbReference>
<dbReference type="SMART" id="SM00564">
    <property type="entry name" value="PQQ"/>
    <property type="match status" value="7"/>
</dbReference>
<dbReference type="NCBIfam" id="TIGR03300">
    <property type="entry name" value="assembly_YfgL"/>
    <property type="match status" value="1"/>
</dbReference>
<accession>A0ABX1TIJ5</accession>
<keyword evidence="7" id="KW-1185">Reference proteome</keyword>
<dbReference type="InterPro" id="IPR011047">
    <property type="entry name" value="Quinoprotein_ADH-like_sf"/>
</dbReference>
<evidence type="ECO:0000256" key="1">
    <source>
        <dbReference type="ARBA" id="ARBA00022729"/>
    </source>
</evidence>
<keyword evidence="4" id="KW-0564">Palmitate</keyword>
<dbReference type="EMBL" id="SPMZ01000012">
    <property type="protein sequence ID" value="NMQ18489.1"/>
    <property type="molecule type" value="Genomic_DNA"/>
</dbReference>
<feature type="domain" description="Pyrrolo-quinoline quinone repeat" evidence="5">
    <location>
        <begin position="75"/>
        <end position="307"/>
    </location>
</feature>